<organism evidence="2 3">
    <name type="scientific">Parvibium lacunae</name>
    <dbReference type="NCBI Taxonomy" id="1888893"/>
    <lineage>
        <taxon>Bacteria</taxon>
        <taxon>Pseudomonadati</taxon>
        <taxon>Pseudomonadota</taxon>
        <taxon>Betaproteobacteria</taxon>
        <taxon>Burkholderiales</taxon>
        <taxon>Alcaligenaceae</taxon>
        <taxon>Parvibium</taxon>
    </lineage>
</organism>
<dbReference type="InterPro" id="IPR021727">
    <property type="entry name" value="DUF3299"/>
</dbReference>
<dbReference type="OrthoDB" id="9784998at2"/>
<accession>A0A368L6C0</accession>
<feature type="signal peptide" evidence="1">
    <location>
        <begin position="1"/>
        <end position="27"/>
    </location>
</feature>
<name>A0A368L6C0_9BURK</name>
<feature type="chain" id="PRO_5016885504" evidence="1">
    <location>
        <begin position="28"/>
        <end position="198"/>
    </location>
</feature>
<protein>
    <submittedName>
        <fullName evidence="2">DUF3299 domain-containing protein</fullName>
    </submittedName>
</protein>
<keyword evidence="1" id="KW-0732">Signal</keyword>
<evidence type="ECO:0000313" key="3">
    <source>
        <dbReference type="Proteomes" id="UP000252357"/>
    </source>
</evidence>
<dbReference type="RefSeq" id="WP_114401355.1">
    <property type="nucleotide sequence ID" value="NZ_QPGB01000001.1"/>
</dbReference>
<evidence type="ECO:0000256" key="1">
    <source>
        <dbReference type="SAM" id="SignalP"/>
    </source>
</evidence>
<keyword evidence="3" id="KW-1185">Reference proteome</keyword>
<sequence length="198" mass="21855">MNIAIRRPLLVGVVLVLCFSTTPFSQAQPKPTVPAQNTATSQSAQTITWDDLMPKDWDPAAGLKAFDYSKLKDSDPRAIQALQRLREAWDQAPIEPRWHGKRIRIPGFVVTLDPAGEKVREFLLVPYFGACIHTPPPPANQVIHVTMAKPVSQVKLMDAVWVQGALQVARSNTGMGTAGYKMQGEQLTLYQEKPGSKP</sequence>
<evidence type="ECO:0000313" key="2">
    <source>
        <dbReference type="EMBL" id="RCS59205.1"/>
    </source>
</evidence>
<dbReference type="Pfam" id="PF11736">
    <property type="entry name" value="DUF3299"/>
    <property type="match status" value="1"/>
</dbReference>
<reference evidence="2 3" key="1">
    <citation type="journal article" date="2018" name="Int. J. Syst. Evol. Microbiol.">
        <title>Parvibium lacunae gen. nov., sp. nov., a new member of the family Alcaligenaceae isolated from a freshwater pond.</title>
        <authorList>
            <person name="Chen W.M."/>
            <person name="Xie P.B."/>
            <person name="Hsu M.Y."/>
            <person name="Sheu S.Y."/>
        </authorList>
    </citation>
    <scope>NUCLEOTIDE SEQUENCE [LARGE SCALE GENOMIC DNA]</scope>
    <source>
        <strain evidence="2 3">KMB9</strain>
    </source>
</reference>
<proteinExistence type="predicted"/>
<gene>
    <name evidence="2" type="ORF">DU000_00120</name>
</gene>
<dbReference type="Proteomes" id="UP000252357">
    <property type="component" value="Unassembled WGS sequence"/>
</dbReference>
<comment type="caution">
    <text evidence="2">The sequence shown here is derived from an EMBL/GenBank/DDBJ whole genome shotgun (WGS) entry which is preliminary data.</text>
</comment>
<dbReference type="EMBL" id="QPGB01000001">
    <property type="protein sequence ID" value="RCS59205.1"/>
    <property type="molecule type" value="Genomic_DNA"/>
</dbReference>
<dbReference type="Gene3D" id="2.40.50.870">
    <property type="entry name" value="Protein of unknown function (DUF3299)"/>
    <property type="match status" value="1"/>
</dbReference>
<dbReference type="AlphaFoldDB" id="A0A368L6C0"/>